<proteinExistence type="predicted"/>
<dbReference type="AlphaFoldDB" id="A0A6A6VBX5"/>
<dbReference type="OrthoDB" id="2151982at2759"/>
<name>A0A6A6VBX5_9PLEO</name>
<dbReference type="Proteomes" id="UP000799440">
    <property type="component" value="Unassembled WGS sequence"/>
</dbReference>
<reference evidence="1" key="1">
    <citation type="journal article" date="2020" name="Stud. Mycol.">
        <title>101 Dothideomycetes genomes: a test case for predicting lifestyles and emergence of pathogens.</title>
        <authorList>
            <person name="Haridas S."/>
            <person name="Albert R."/>
            <person name="Binder M."/>
            <person name="Bloem J."/>
            <person name="Labutti K."/>
            <person name="Salamov A."/>
            <person name="Andreopoulos B."/>
            <person name="Baker S."/>
            <person name="Barry K."/>
            <person name="Bills G."/>
            <person name="Bluhm B."/>
            <person name="Cannon C."/>
            <person name="Castanera R."/>
            <person name="Culley D."/>
            <person name="Daum C."/>
            <person name="Ezra D."/>
            <person name="Gonzalez J."/>
            <person name="Henrissat B."/>
            <person name="Kuo A."/>
            <person name="Liang C."/>
            <person name="Lipzen A."/>
            <person name="Lutzoni F."/>
            <person name="Magnuson J."/>
            <person name="Mondo S."/>
            <person name="Nolan M."/>
            <person name="Ohm R."/>
            <person name="Pangilinan J."/>
            <person name="Park H.-J."/>
            <person name="Ramirez L."/>
            <person name="Alfaro M."/>
            <person name="Sun H."/>
            <person name="Tritt A."/>
            <person name="Yoshinaga Y."/>
            <person name="Zwiers L.-H."/>
            <person name="Turgeon B."/>
            <person name="Goodwin S."/>
            <person name="Spatafora J."/>
            <person name="Crous P."/>
            <person name="Grigoriev I."/>
        </authorList>
    </citation>
    <scope>NUCLEOTIDE SEQUENCE</scope>
    <source>
        <strain evidence="1">CBS 119925</strain>
    </source>
</reference>
<gene>
    <name evidence="1" type="ORF">M011DRAFT_403987</name>
</gene>
<accession>A0A6A6VBX5</accession>
<sequence>MAIQDEKEDSSVDVSNLPILTSMPKVYSGCCLALSSRLLCYLRTTLLSNPGPVLSVGSGYGLLEAIMLAPPYDMPITGVEVHPSSNRYLPPTHHRVVPGSRFMDSLAEQASVWMFVYPKRVGLITDYISRHGAGNLKAIIWMGPRADWEDYRVCFATRTQALSWSVDAKSADQAGGAAWEMVAVATKLT</sequence>
<keyword evidence="2" id="KW-1185">Reference proteome</keyword>
<evidence type="ECO:0000313" key="2">
    <source>
        <dbReference type="Proteomes" id="UP000799440"/>
    </source>
</evidence>
<evidence type="ECO:0000313" key="1">
    <source>
        <dbReference type="EMBL" id="KAF2746741.1"/>
    </source>
</evidence>
<dbReference type="EMBL" id="MU006576">
    <property type="protein sequence ID" value="KAF2746741.1"/>
    <property type="molecule type" value="Genomic_DNA"/>
</dbReference>
<protein>
    <submittedName>
        <fullName evidence="1">Uncharacterized protein</fullName>
    </submittedName>
</protein>
<organism evidence="1 2">
    <name type="scientific">Sporormia fimetaria CBS 119925</name>
    <dbReference type="NCBI Taxonomy" id="1340428"/>
    <lineage>
        <taxon>Eukaryota</taxon>
        <taxon>Fungi</taxon>
        <taxon>Dikarya</taxon>
        <taxon>Ascomycota</taxon>
        <taxon>Pezizomycotina</taxon>
        <taxon>Dothideomycetes</taxon>
        <taxon>Pleosporomycetidae</taxon>
        <taxon>Pleosporales</taxon>
        <taxon>Sporormiaceae</taxon>
        <taxon>Sporormia</taxon>
    </lineage>
</organism>